<protein>
    <submittedName>
        <fullName evidence="2">Uncharacterized protein</fullName>
    </submittedName>
</protein>
<evidence type="ECO:0000313" key="2">
    <source>
        <dbReference type="EMBL" id="OAY58728.1"/>
    </source>
</evidence>
<sequence length="62" mass="7367">MPADHSHQNHRSKGLYMLQILVYSSDLALGYSSNKVRKLRFSLSFQYICWMNLDVFAFFFSR</sequence>
<keyword evidence="1" id="KW-1133">Transmembrane helix</keyword>
<feature type="transmembrane region" description="Helical" evidence="1">
    <location>
        <begin position="14"/>
        <end position="31"/>
    </location>
</feature>
<keyword evidence="1" id="KW-0812">Transmembrane</keyword>
<feature type="transmembrane region" description="Helical" evidence="1">
    <location>
        <begin position="43"/>
        <end position="61"/>
    </location>
</feature>
<accession>A0A2C9WH38</accession>
<evidence type="ECO:0000256" key="1">
    <source>
        <dbReference type="SAM" id="Phobius"/>
    </source>
</evidence>
<organism evidence="2">
    <name type="scientific">Manihot esculenta</name>
    <name type="common">Cassava</name>
    <name type="synonym">Jatropha manihot</name>
    <dbReference type="NCBI Taxonomy" id="3983"/>
    <lineage>
        <taxon>Eukaryota</taxon>
        <taxon>Viridiplantae</taxon>
        <taxon>Streptophyta</taxon>
        <taxon>Embryophyta</taxon>
        <taxon>Tracheophyta</taxon>
        <taxon>Spermatophyta</taxon>
        <taxon>Magnoliopsida</taxon>
        <taxon>eudicotyledons</taxon>
        <taxon>Gunneridae</taxon>
        <taxon>Pentapetalae</taxon>
        <taxon>rosids</taxon>
        <taxon>fabids</taxon>
        <taxon>Malpighiales</taxon>
        <taxon>Euphorbiaceae</taxon>
        <taxon>Crotonoideae</taxon>
        <taxon>Manihoteae</taxon>
        <taxon>Manihot</taxon>
    </lineage>
</organism>
<name>A0A2C9WH38_MANES</name>
<keyword evidence="1" id="KW-0472">Membrane</keyword>
<gene>
    <name evidence="2" type="ORF">MANES_02G202300</name>
</gene>
<dbReference type="EMBL" id="CM004388">
    <property type="protein sequence ID" value="OAY58728.1"/>
    <property type="molecule type" value="Genomic_DNA"/>
</dbReference>
<proteinExistence type="predicted"/>
<dbReference type="AlphaFoldDB" id="A0A2C9WH38"/>
<reference evidence="2" key="1">
    <citation type="submission" date="2016-02" db="EMBL/GenBank/DDBJ databases">
        <title>WGS assembly of Manihot esculenta.</title>
        <authorList>
            <person name="Bredeson J.V."/>
            <person name="Prochnik S.E."/>
            <person name="Lyons J.B."/>
            <person name="Schmutz J."/>
            <person name="Grimwood J."/>
            <person name="Vrebalov J."/>
            <person name="Bart R.S."/>
            <person name="Amuge T."/>
            <person name="Ferguson M.E."/>
            <person name="Green R."/>
            <person name="Putnam N."/>
            <person name="Stites J."/>
            <person name="Rounsley S."/>
            <person name="Rokhsar D.S."/>
        </authorList>
    </citation>
    <scope>NUCLEOTIDE SEQUENCE [LARGE SCALE GENOMIC DNA]</scope>
    <source>
        <tissue evidence="2">Leaf</tissue>
    </source>
</reference>